<dbReference type="PANTHER" id="PTHR33162">
    <property type="entry name" value="SEC-INDEPENDENT PROTEIN TRANSLOCASE PROTEIN TATA, CHLOROPLASTIC"/>
    <property type="match status" value="1"/>
</dbReference>
<dbReference type="KEGG" id="kmn:HW532_02440"/>
<gene>
    <name evidence="9 12" type="primary">tatB</name>
    <name evidence="12" type="ORF">HW532_02440</name>
</gene>
<dbReference type="AlphaFoldDB" id="A0A7S8C1L4"/>
<dbReference type="HAMAP" id="MF_00237">
    <property type="entry name" value="TatB"/>
    <property type="match status" value="1"/>
</dbReference>
<evidence type="ECO:0000256" key="2">
    <source>
        <dbReference type="ARBA" id="ARBA00022448"/>
    </source>
</evidence>
<evidence type="ECO:0000256" key="10">
    <source>
        <dbReference type="SAM" id="MobiDB-lite"/>
    </source>
</evidence>
<dbReference type="NCBIfam" id="TIGR01410">
    <property type="entry name" value="tatB"/>
    <property type="match status" value="1"/>
</dbReference>
<proteinExistence type="inferred from homology"/>
<feature type="transmembrane region" description="Helical" evidence="11">
    <location>
        <begin position="6"/>
        <end position="25"/>
    </location>
</feature>
<name>A0A7S8C1L4_9HYPH</name>
<evidence type="ECO:0000256" key="9">
    <source>
        <dbReference type="HAMAP-Rule" id="MF_00237"/>
    </source>
</evidence>
<keyword evidence="7 9" id="KW-0811">Translocation</keyword>
<evidence type="ECO:0000313" key="12">
    <source>
        <dbReference type="EMBL" id="QPC41681.1"/>
    </source>
</evidence>
<evidence type="ECO:0000256" key="3">
    <source>
        <dbReference type="ARBA" id="ARBA00022475"/>
    </source>
</evidence>
<reference evidence="12 13" key="1">
    <citation type="submission" date="2020-06" db="EMBL/GenBank/DDBJ databases">
        <title>Genome sequence of 2 isolates from Red Sea Mangroves.</title>
        <authorList>
            <person name="Sefrji F."/>
            <person name="Michoud G."/>
            <person name="Merlino G."/>
            <person name="Daffonchio D."/>
        </authorList>
    </citation>
    <scope>NUCLEOTIDE SEQUENCE [LARGE SCALE GENOMIC DNA]</scope>
    <source>
        <strain evidence="12 13">R1DC25</strain>
    </source>
</reference>
<keyword evidence="3 9" id="KW-1003">Cell membrane</keyword>
<evidence type="ECO:0000313" key="13">
    <source>
        <dbReference type="Proteomes" id="UP000593594"/>
    </source>
</evidence>
<evidence type="ECO:0000256" key="6">
    <source>
        <dbReference type="ARBA" id="ARBA00022989"/>
    </source>
</evidence>
<keyword evidence="13" id="KW-1185">Reference proteome</keyword>
<accession>A0A7S8C1L4</accession>
<dbReference type="InterPro" id="IPR003369">
    <property type="entry name" value="TatA/B/E"/>
</dbReference>
<dbReference type="Gene3D" id="1.20.5.3310">
    <property type="match status" value="1"/>
</dbReference>
<dbReference type="GO" id="GO:0033281">
    <property type="term" value="C:TAT protein transport complex"/>
    <property type="evidence" value="ECO:0007669"/>
    <property type="project" value="UniProtKB-UniRule"/>
</dbReference>
<organism evidence="12 13">
    <name type="scientific">Kaustia mangrovi</name>
    <dbReference type="NCBI Taxonomy" id="2593653"/>
    <lineage>
        <taxon>Bacteria</taxon>
        <taxon>Pseudomonadati</taxon>
        <taxon>Pseudomonadota</taxon>
        <taxon>Alphaproteobacteria</taxon>
        <taxon>Hyphomicrobiales</taxon>
        <taxon>Parvibaculaceae</taxon>
        <taxon>Kaustia</taxon>
    </lineage>
</organism>
<evidence type="ECO:0000256" key="11">
    <source>
        <dbReference type="SAM" id="Phobius"/>
    </source>
</evidence>
<keyword evidence="4 9" id="KW-0812">Transmembrane</keyword>
<evidence type="ECO:0000256" key="7">
    <source>
        <dbReference type="ARBA" id="ARBA00023010"/>
    </source>
</evidence>
<dbReference type="EMBL" id="CP058214">
    <property type="protein sequence ID" value="QPC41681.1"/>
    <property type="molecule type" value="Genomic_DNA"/>
</dbReference>
<comment type="subcellular location">
    <subcellularLocation>
        <location evidence="9">Cell membrane</location>
        <topology evidence="9">Single-pass membrane protein</topology>
    </subcellularLocation>
    <subcellularLocation>
        <location evidence="1">Membrane</location>
        <topology evidence="1">Single-pass membrane protein</topology>
    </subcellularLocation>
</comment>
<feature type="compositionally biased region" description="Low complexity" evidence="10">
    <location>
        <begin position="139"/>
        <end position="151"/>
    </location>
</feature>
<dbReference type="InterPro" id="IPR018448">
    <property type="entry name" value="TatB"/>
</dbReference>
<dbReference type="Pfam" id="PF02416">
    <property type="entry name" value="TatA_B_E"/>
    <property type="match status" value="1"/>
</dbReference>
<dbReference type="GO" id="GO:0008320">
    <property type="term" value="F:protein transmembrane transporter activity"/>
    <property type="evidence" value="ECO:0007669"/>
    <property type="project" value="UniProtKB-UniRule"/>
</dbReference>
<sequence>MFDIGGTELLVIAIIAIIVVGPKDLPGMLRNFGRFVGKMRSMARDFQNQFEQAARESGLDEVRRGISDVKSYSPANQVKKAVGSIADEGDKLKRDIETSGEPSKASTDAAGKAKAGNGAATASDGSTATAKTEQTAKPARTAKASGTSKAKAAPKGKARTKGAAASAGKTGSKTKTAKTTGTGAAKAKPAAGKGKAAKPETDVAASSRS</sequence>
<dbReference type="PRINTS" id="PR01506">
    <property type="entry name" value="TATBPROTEIN"/>
</dbReference>
<keyword evidence="6 9" id="KW-1133">Transmembrane helix</keyword>
<evidence type="ECO:0000256" key="1">
    <source>
        <dbReference type="ARBA" id="ARBA00004167"/>
    </source>
</evidence>
<dbReference type="RefSeq" id="WP_213162903.1">
    <property type="nucleotide sequence ID" value="NZ_CP058214.1"/>
</dbReference>
<dbReference type="Proteomes" id="UP000593594">
    <property type="component" value="Chromosome"/>
</dbReference>
<evidence type="ECO:0000256" key="4">
    <source>
        <dbReference type="ARBA" id="ARBA00022692"/>
    </source>
</evidence>
<protein>
    <recommendedName>
        <fullName evidence="9">Sec-independent protein translocase protein TatB</fullName>
    </recommendedName>
</protein>
<comment type="function">
    <text evidence="9">Part of the twin-arginine translocation (Tat) system that transports large folded proteins containing a characteristic twin-arginine motif in their signal peptide across membranes. Together with TatC, TatB is part of a receptor directly interacting with Tat signal peptides. TatB may form an oligomeric binding site that transiently accommodates folded Tat precursor proteins before their translocation.</text>
</comment>
<comment type="subunit">
    <text evidence="9">The Tat system comprises two distinct complexes: a TatABC complex, containing multiple copies of TatA, TatB and TatC subunits, and a separate TatA complex, containing only TatA subunits. Substrates initially bind to the TatABC complex, which probably triggers association of the separate TatA complex to form the active translocon.</text>
</comment>
<dbReference type="PANTHER" id="PTHR33162:SF1">
    <property type="entry name" value="SEC-INDEPENDENT PROTEIN TRANSLOCASE PROTEIN TATA, CHLOROPLASTIC"/>
    <property type="match status" value="1"/>
</dbReference>
<feature type="region of interest" description="Disordered" evidence="10">
    <location>
        <begin position="96"/>
        <end position="209"/>
    </location>
</feature>
<feature type="compositionally biased region" description="Low complexity" evidence="10">
    <location>
        <begin position="161"/>
        <end position="194"/>
    </location>
</feature>
<evidence type="ECO:0000256" key="8">
    <source>
        <dbReference type="ARBA" id="ARBA00023136"/>
    </source>
</evidence>
<keyword evidence="2 9" id="KW-0813">Transport</keyword>
<comment type="similarity">
    <text evidence="9">Belongs to the TatB family.</text>
</comment>
<dbReference type="GO" id="GO:0043953">
    <property type="term" value="P:protein transport by the Tat complex"/>
    <property type="evidence" value="ECO:0007669"/>
    <property type="project" value="UniProtKB-UniRule"/>
</dbReference>
<keyword evidence="8 9" id="KW-0472">Membrane</keyword>
<evidence type="ECO:0000256" key="5">
    <source>
        <dbReference type="ARBA" id="ARBA00022927"/>
    </source>
</evidence>
<feature type="compositionally biased region" description="Low complexity" evidence="10">
    <location>
        <begin position="109"/>
        <end position="130"/>
    </location>
</feature>
<keyword evidence="5 9" id="KW-0653">Protein transport</keyword>